<proteinExistence type="predicted"/>
<dbReference type="GeneID" id="113394923"/>
<name>A0ABM4ANH5_VANTA</name>
<evidence type="ECO:0000313" key="2">
    <source>
        <dbReference type="RefSeq" id="XP_064072840.1"/>
    </source>
</evidence>
<gene>
    <name evidence="2" type="primary">LOC113394923</name>
</gene>
<protein>
    <submittedName>
        <fullName evidence="2">Uncharacterized protein LOC113394923</fullName>
    </submittedName>
</protein>
<organism evidence="1 2">
    <name type="scientific">Vanessa tameamea</name>
    <name type="common">Kamehameha butterfly</name>
    <dbReference type="NCBI Taxonomy" id="334116"/>
    <lineage>
        <taxon>Eukaryota</taxon>
        <taxon>Metazoa</taxon>
        <taxon>Ecdysozoa</taxon>
        <taxon>Arthropoda</taxon>
        <taxon>Hexapoda</taxon>
        <taxon>Insecta</taxon>
        <taxon>Pterygota</taxon>
        <taxon>Neoptera</taxon>
        <taxon>Endopterygota</taxon>
        <taxon>Lepidoptera</taxon>
        <taxon>Glossata</taxon>
        <taxon>Ditrysia</taxon>
        <taxon>Papilionoidea</taxon>
        <taxon>Nymphalidae</taxon>
        <taxon>Nymphalinae</taxon>
        <taxon>Vanessa</taxon>
    </lineage>
</organism>
<dbReference type="RefSeq" id="XP_064072840.1">
    <property type="nucleotide sequence ID" value="XM_064216770.1"/>
</dbReference>
<reference evidence="2" key="1">
    <citation type="submission" date="2025-08" db="UniProtKB">
        <authorList>
            <consortium name="RefSeq"/>
        </authorList>
    </citation>
    <scope>IDENTIFICATION</scope>
    <source>
        <tissue evidence="2">Whole body</tissue>
    </source>
</reference>
<dbReference type="Proteomes" id="UP001652626">
    <property type="component" value="Chromosome 13"/>
</dbReference>
<accession>A0ABM4ANH5</accession>
<sequence>MDMFRSVLETVPKTRTQMVNELDIPEDVIVTPYIWSEPEDTTESDGIPSVSIDEFDAKTVSSDSSPALSRAMTDSEIDYGRYRRFKTRSLSDPWVHMRNALDAFSPEFLDSLNSFQDTPSEAIEESHLKRNRYNEELKLKMERFFEEECRVFSPDDPGLLVLEEALRNIDLKVFCYILPHLFTQVSITNKY</sequence>
<evidence type="ECO:0000313" key="1">
    <source>
        <dbReference type="Proteomes" id="UP001652626"/>
    </source>
</evidence>
<keyword evidence="1" id="KW-1185">Reference proteome</keyword>